<proteinExistence type="predicted"/>
<reference evidence="1" key="2">
    <citation type="journal article" date="2015" name="Data Brief">
        <title>Shoot transcriptome of the giant reed, Arundo donax.</title>
        <authorList>
            <person name="Barrero R.A."/>
            <person name="Guerrero F.D."/>
            <person name="Moolhuijzen P."/>
            <person name="Goolsby J.A."/>
            <person name="Tidwell J."/>
            <person name="Bellgard S.E."/>
            <person name="Bellgard M.I."/>
        </authorList>
    </citation>
    <scope>NUCLEOTIDE SEQUENCE</scope>
    <source>
        <tissue evidence="1">Shoot tissue taken approximately 20 cm above the soil surface</tissue>
    </source>
</reference>
<dbReference type="EMBL" id="GBRH01277703">
    <property type="protein sequence ID" value="JAD20192.1"/>
    <property type="molecule type" value="Transcribed_RNA"/>
</dbReference>
<protein>
    <submittedName>
        <fullName evidence="1">Uncharacterized protein</fullName>
    </submittedName>
</protein>
<accession>A0A0A8YA10</accession>
<name>A0A0A8YA10_ARUDO</name>
<evidence type="ECO:0000313" key="1">
    <source>
        <dbReference type="EMBL" id="JAD20192.1"/>
    </source>
</evidence>
<organism evidence="1">
    <name type="scientific">Arundo donax</name>
    <name type="common">Giant reed</name>
    <name type="synonym">Donax arundinaceus</name>
    <dbReference type="NCBI Taxonomy" id="35708"/>
    <lineage>
        <taxon>Eukaryota</taxon>
        <taxon>Viridiplantae</taxon>
        <taxon>Streptophyta</taxon>
        <taxon>Embryophyta</taxon>
        <taxon>Tracheophyta</taxon>
        <taxon>Spermatophyta</taxon>
        <taxon>Magnoliopsida</taxon>
        <taxon>Liliopsida</taxon>
        <taxon>Poales</taxon>
        <taxon>Poaceae</taxon>
        <taxon>PACMAD clade</taxon>
        <taxon>Arundinoideae</taxon>
        <taxon>Arundineae</taxon>
        <taxon>Arundo</taxon>
    </lineage>
</organism>
<sequence>MFFLVFFVSSESRFDSVDEPAKD</sequence>
<reference evidence="1" key="1">
    <citation type="submission" date="2014-09" db="EMBL/GenBank/DDBJ databases">
        <authorList>
            <person name="Magalhaes I.L.F."/>
            <person name="Oliveira U."/>
            <person name="Santos F.R."/>
            <person name="Vidigal T.H.D.A."/>
            <person name="Brescovit A.D."/>
            <person name="Santos A.J."/>
        </authorList>
    </citation>
    <scope>NUCLEOTIDE SEQUENCE</scope>
    <source>
        <tissue evidence="1">Shoot tissue taken approximately 20 cm above the soil surface</tissue>
    </source>
</reference>
<dbReference type="AlphaFoldDB" id="A0A0A8YA10"/>